<sequence length="98" mass="10848">MGNVKRARCGRPSGRSVIWGPLCIFFGDELNVLGVDLALCCEILQTVAKGSRIDTSANQNAETHLWVMFKGAFCSFATKFEHDYASKPCFVIPWASFL</sequence>
<evidence type="ECO:0000313" key="1">
    <source>
        <dbReference type="EMBL" id="KNC79670.1"/>
    </source>
</evidence>
<proteinExistence type="predicted"/>
<gene>
    <name evidence="1" type="ORF">SARC_07934</name>
</gene>
<dbReference type="EMBL" id="KQ242264">
    <property type="protein sequence ID" value="KNC79670.1"/>
    <property type="molecule type" value="Genomic_DNA"/>
</dbReference>
<name>A0A0L0FSF3_9EUKA</name>
<dbReference type="AlphaFoldDB" id="A0A0L0FSF3"/>
<organism evidence="1 2">
    <name type="scientific">Sphaeroforma arctica JP610</name>
    <dbReference type="NCBI Taxonomy" id="667725"/>
    <lineage>
        <taxon>Eukaryota</taxon>
        <taxon>Ichthyosporea</taxon>
        <taxon>Ichthyophonida</taxon>
        <taxon>Sphaeroforma</taxon>
    </lineage>
</organism>
<dbReference type="Proteomes" id="UP000054560">
    <property type="component" value="Unassembled WGS sequence"/>
</dbReference>
<evidence type="ECO:0000313" key="2">
    <source>
        <dbReference type="Proteomes" id="UP000054560"/>
    </source>
</evidence>
<protein>
    <submittedName>
        <fullName evidence="1">Uncharacterized protein</fullName>
    </submittedName>
</protein>
<dbReference type="GeneID" id="25908438"/>
<accession>A0A0L0FSF3</accession>
<keyword evidence="2" id="KW-1185">Reference proteome</keyword>
<dbReference type="RefSeq" id="XP_014153572.1">
    <property type="nucleotide sequence ID" value="XM_014298097.1"/>
</dbReference>
<reference evidence="1 2" key="1">
    <citation type="submission" date="2011-02" db="EMBL/GenBank/DDBJ databases">
        <title>The Genome Sequence of Sphaeroforma arctica JP610.</title>
        <authorList>
            <consortium name="The Broad Institute Genome Sequencing Platform"/>
            <person name="Russ C."/>
            <person name="Cuomo C."/>
            <person name="Young S.K."/>
            <person name="Zeng Q."/>
            <person name="Gargeya S."/>
            <person name="Alvarado L."/>
            <person name="Berlin A."/>
            <person name="Chapman S.B."/>
            <person name="Chen Z."/>
            <person name="Freedman E."/>
            <person name="Gellesch M."/>
            <person name="Goldberg J."/>
            <person name="Griggs A."/>
            <person name="Gujja S."/>
            <person name="Heilman E."/>
            <person name="Heiman D."/>
            <person name="Howarth C."/>
            <person name="Mehta T."/>
            <person name="Neiman D."/>
            <person name="Pearson M."/>
            <person name="Roberts A."/>
            <person name="Saif S."/>
            <person name="Shea T."/>
            <person name="Shenoy N."/>
            <person name="Sisk P."/>
            <person name="Stolte C."/>
            <person name="Sykes S."/>
            <person name="White J."/>
            <person name="Yandava C."/>
            <person name="Burger G."/>
            <person name="Gray M.W."/>
            <person name="Holland P.W.H."/>
            <person name="King N."/>
            <person name="Lang F.B.F."/>
            <person name="Roger A.J."/>
            <person name="Ruiz-Trillo I."/>
            <person name="Haas B."/>
            <person name="Nusbaum C."/>
            <person name="Birren B."/>
        </authorList>
    </citation>
    <scope>NUCLEOTIDE SEQUENCE [LARGE SCALE GENOMIC DNA]</scope>
    <source>
        <strain evidence="1 2">JP610</strain>
    </source>
</reference>